<feature type="coiled-coil region" evidence="1">
    <location>
        <begin position="106"/>
        <end position="162"/>
    </location>
</feature>
<evidence type="ECO:0000313" key="2">
    <source>
        <dbReference type="EMBL" id="MDR9897048.1"/>
    </source>
</evidence>
<protein>
    <submittedName>
        <fullName evidence="2">NHLP bacteriocin system secretion protein</fullName>
    </submittedName>
</protein>
<proteinExistence type="predicted"/>
<dbReference type="PANTHER" id="PTHR30386:SF28">
    <property type="entry name" value="EXPORTED PROTEIN"/>
    <property type="match status" value="1"/>
</dbReference>
<evidence type="ECO:0000256" key="1">
    <source>
        <dbReference type="SAM" id="Coils"/>
    </source>
</evidence>
<dbReference type="RefSeq" id="WP_208344461.1">
    <property type="nucleotide sequence ID" value="NZ_CAWQFN010000505.1"/>
</dbReference>
<keyword evidence="3" id="KW-1185">Reference proteome</keyword>
<sequence>MLSQQQKIFRKESVERLASPERLDQLMQVVNPKSWLPLAGMSSILTTAFVWSIYGRIPVTLDGQGVLIYPHKVLPVQSKSSGQLVALNVKVGDVIKKGDTLAILDQPDLRKQLELANAKLVQLKNQNRNATLLQQERQDLDKRTLSLQRQNLQQNLETVQSITPLIREKGLVSIQRDRINLKERLYTIRQLLPTLKKRWKIREMLFAQGAVSDDVVLQSRQEYLDGLAKVDDAESQLKQLDFKEADAQRQYLQSLNSIKDFQAQLRDLDSKKATVEQQDLQTITTRNNEIKDLEREIAKLNQQLNDNSKIISQSSGRILEIAAVPGQILNPGSRIVTIETEDPSQRLVAVTYFSIADGKKIQPGMDIQITPQIIKRERFGGILGTVTNVSRFPITKEAAAQEVGNSDIVENLASRQEGLIQITSNMEVDHKTFSGYKWSSSKGPHVELSPGTTTTVRVKLEERAPITFVLPILREVTGIY</sequence>
<gene>
    <name evidence="2" type="ORF">G7B40_021110</name>
</gene>
<dbReference type="EMBL" id="JAALHA020000010">
    <property type="protein sequence ID" value="MDR9897048.1"/>
    <property type="molecule type" value="Genomic_DNA"/>
</dbReference>
<dbReference type="InterPro" id="IPR050739">
    <property type="entry name" value="MFP"/>
</dbReference>
<name>A0AAP5MBF1_9CYAN</name>
<dbReference type="PANTHER" id="PTHR30386">
    <property type="entry name" value="MEMBRANE FUSION SUBUNIT OF EMRAB-TOLC MULTIDRUG EFFLUX PUMP"/>
    <property type="match status" value="1"/>
</dbReference>
<evidence type="ECO:0000313" key="3">
    <source>
        <dbReference type="Proteomes" id="UP000667802"/>
    </source>
</evidence>
<dbReference type="InterPro" id="IPR022275">
    <property type="entry name" value="NHPM_bacteriocin_SS_HylD"/>
</dbReference>
<feature type="coiled-coil region" evidence="1">
    <location>
        <begin position="230"/>
        <end position="310"/>
    </location>
</feature>
<dbReference type="AlphaFoldDB" id="A0AAP5MBF1"/>
<dbReference type="PRINTS" id="PR01490">
    <property type="entry name" value="RTXTOXIND"/>
</dbReference>
<organism evidence="2 3">
    <name type="scientific">Aetokthonos hydrillicola Thurmond2011</name>
    <dbReference type="NCBI Taxonomy" id="2712845"/>
    <lineage>
        <taxon>Bacteria</taxon>
        <taxon>Bacillati</taxon>
        <taxon>Cyanobacteriota</taxon>
        <taxon>Cyanophyceae</taxon>
        <taxon>Nostocales</taxon>
        <taxon>Hapalosiphonaceae</taxon>
        <taxon>Aetokthonos</taxon>
    </lineage>
</organism>
<comment type="caution">
    <text evidence="2">The sequence shown here is derived from an EMBL/GenBank/DDBJ whole genome shotgun (WGS) entry which is preliminary data.</text>
</comment>
<dbReference type="Gene3D" id="2.40.50.100">
    <property type="match status" value="1"/>
</dbReference>
<accession>A0AAP5MBF1</accession>
<keyword evidence="1" id="KW-0175">Coiled coil</keyword>
<dbReference type="NCBIfam" id="TIGR03794">
    <property type="entry name" value="NHLM_micro_HlyD"/>
    <property type="match status" value="1"/>
</dbReference>
<dbReference type="Proteomes" id="UP000667802">
    <property type="component" value="Unassembled WGS sequence"/>
</dbReference>
<reference evidence="3" key="1">
    <citation type="journal article" date="2021" name="Science">
        <title>Hunting the eagle killer: A cyanobacterial neurotoxin causes vacuolar myelinopathy.</title>
        <authorList>
            <person name="Breinlinger S."/>
            <person name="Phillips T.J."/>
            <person name="Haram B.N."/>
            <person name="Mares J."/>
            <person name="Martinez Yerena J.A."/>
            <person name="Hrouzek P."/>
            <person name="Sobotka R."/>
            <person name="Henderson W.M."/>
            <person name="Schmieder P."/>
            <person name="Williams S.M."/>
            <person name="Lauderdale J.D."/>
            <person name="Wilde H.D."/>
            <person name="Gerrin W."/>
            <person name="Kust A."/>
            <person name="Washington J.W."/>
            <person name="Wagner C."/>
            <person name="Geier B."/>
            <person name="Liebeke M."/>
            <person name="Enke H."/>
            <person name="Niedermeyer T.H.J."/>
            <person name="Wilde S.B."/>
        </authorList>
    </citation>
    <scope>NUCLEOTIDE SEQUENCE [LARGE SCALE GENOMIC DNA]</scope>
    <source>
        <strain evidence="3">Thurmond2011</strain>
    </source>
</reference>